<keyword evidence="3" id="KW-1185">Reference proteome</keyword>
<dbReference type="InterPro" id="IPR041049">
    <property type="entry name" value="DUF5615"/>
</dbReference>
<dbReference type="OrthoDB" id="8085537at2"/>
<accession>A0A5B8UM82</accession>
<dbReference type="EMBL" id="CP042433">
    <property type="protein sequence ID" value="QEC57145.1"/>
    <property type="molecule type" value="Genomic_DNA"/>
</dbReference>
<evidence type="ECO:0000313" key="2">
    <source>
        <dbReference type="EMBL" id="QEC57145.1"/>
    </source>
</evidence>
<gene>
    <name evidence="2" type="ORF">FSB75_14960</name>
</gene>
<organism evidence="2 3">
    <name type="scientific">Flavisolibacter ginsenosidimutans</name>
    <dbReference type="NCBI Taxonomy" id="661481"/>
    <lineage>
        <taxon>Bacteria</taxon>
        <taxon>Pseudomonadati</taxon>
        <taxon>Bacteroidota</taxon>
        <taxon>Chitinophagia</taxon>
        <taxon>Chitinophagales</taxon>
        <taxon>Chitinophagaceae</taxon>
        <taxon>Flavisolibacter</taxon>
    </lineage>
</organism>
<sequence length="83" mass="9499">MRILLDENLPRQLKSSFDPPHEVKTVRDLGWLGKKNGELLGLAVFNGFDYFITLDKNLRHQQNLGRVDPKIKGGNLQKLNEIS</sequence>
<reference evidence="2 3" key="1">
    <citation type="journal article" date="2015" name="Int. J. Syst. Evol. Microbiol.">
        <title>Flavisolibacter ginsenosidimutans sp. nov., with ginsenoside-converting activity isolated from soil used for cultivating ginseng.</title>
        <authorList>
            <person name="Zhao Y."/>
            <person name="Liu Q."/>
            <person name="Kang M.S."/>
            <person name="Jin F."/>
            <person name="Yu H."/>
            <person name="Im W.T."/>
        </authorList>
    </citation>
    <scope>NUCLEOTIDE SEQUENCE [LARGE SCALE GENOMIC DNA]</scope>
    <source>
        <strain evidence="2 3">Gsoil 636</strain>
    </source>
</reference>
<name>A0A5B8UM82_9BACT</name>
<feature type="domain" description="DUF5615" evidence="1">
    <location>
        <begin position="1"/>
        <end position="57"/>
    </location>
</feature>
<proteinExistence type="predicted"/>
<dbReference type="RefSeq" id="WP_146789132.1">
    <property type="nucleotide sequence ID" value="NZ_BAABIO010000003.1"/>
</dbReference>
<protein>
    <recommendedName>
        <fullName evidence="1">DUF5615 domain-containing protein</fullName>
    </recommendedName>
</protein>
<dbReference type="KEGG" id="fgg:FSB75_14960"/>
<evidence type="ECO:0000313" key="3">
    <source>
        <dbReference type="Proteomes" id="UP000321204"/>
    </source>
</evidence>
<dbReference type="Proteomes" id="UP000321204">
    <property type="component" value="Chromosome"/>
</dbReference>
<dbReference type="Pfam" id="PF18480">
    <property type="entry name" value="DUF5615"/>
    <property type="match status" value="1"/>
</dbReference>
<evidence type="ECO:0000259" key="1">
    <source>
        <dbReference type="Pfam" id="PF18480"/>
    </source>
</evidence>
<dbReference type="AlphaFoldDB" id="A0A5B8UM82"/>